<protein>
    <submittedName>
        <fullName evidence="1">Uncharacterized protein</fullName>
    </submittedName>
</protein>
<reference evidence="1 2" key="1">
    <citation type="submission" date="2018-07" db="EMBL/GenBank/DDBJ databases">
        <title>Arthrobacter sp. nov., isolated from raw cow's milk with high bacterial count.</title>
        <authorList>
            <person name="Hahne J."/>
            <person name="Isele D."/>
            <person name="Lipski A."/>
        </authorList>
    </citation>
    <scope>NUCLEOTIDE SEQUENCE [LARGE SCALE GENOMIC DNA]</scope>
    <source>
        <strain evidence="1 2">JZ R-183</strain>
    </source>
</reference>
<organism evidence="1 2">
    <name type="scientific">Galactobacter caseinivorans</name>
    <dbReference type="NCBI Taxonomy" id="2676123"/>
    <lineage>
        <taxon>Bacteria</taxon>
        <taxon>Bacillati</taxon>
        <taxon>Actinomycetota</taxon>
        <taxon>Actinomycetes</taxon>
        <taxon>Micrococcales</taxon>
        <taxon>Micrococcaceae</taxon>
        <taxon>Galactobacter</taxon>
    </lineage>
</organism>
<dbReference type="EMBL" id="QQXL01000001">
    <property type="protein sequence ID" value="RKW71775.1"/>
    <property type="molecule type" value="Genomic_DNA"/>
</dbReference>
<accession>A0A496PML7</accession>
<sequence>MAVVGAVVWFVVLAQVVSVTHADLALLVILYRSPRAMAWSLCSRAAAAMSAASDVWQSQSSLLKHMSPSPVLQHLALQSR</sequence>
<name>A0A496PML7_9MICC</name>
<dbReference type="AlphaFoldDB" id="A0A496PML7"/>
<proteinExistence type="predicted"/>
<gene>
    <name evidence="1" type="ORF">DWQ67_02805</name>
</gene>
<comment type="caution">
    <text evidence="1">The sequence shown here is derived from an EMBL/GenBank/DDBJ whole genome shotgun (WGS) entry which is preliminary data.</text>
</comment>
<dbReference type="Proteomes" id="UP000273119">
    <property type="component" value="Unassembled WGS sequence"/>
</dbReference>
<evidence type="ECO:0000313" key="2">
    <source>
        <dbReference type="Proteomes" id="UP000273119"/>
    </source>
</evidence>
<evidence type="ECO:0000313" key="1">
    <source>
        <dbReference type="EMBL" id="RKW71775.1"/>
    </source>
</evidence>
<keyword evidence="2" id="KW-1185">Reference proteome</keyword>